<dbReference type="RefSeq" id="WP_210681345.1">
    <property type="nucleotide sequence ID" value="NZ_JAGMWN010000003.1"/>
</dbReference>
<gene>
    <name evidence="1" type="ORF">KAJ83_07005</name>
</gene>
<dbReference type="AlphaFoldDB" id="A0A8J7V238"/>
<evidence type="ECO:0000313" key="2">
    <source>
        <dbReference type="Proteomes" id="UP000672602"/>
    </source>
</evidence>
<comment type="caution">
    <text evidence="1">The sequence shown here is derived from an EMBL/GenBank/DDBJ whole genome shotgun (WGS) entry which is preliminary data.</text>
</comment>
<reference evidence="1" key="1">
    <citation type="submission" date="2021-04" db="EMBL/GenBank/DDBJ databases">
        <authorList>
            <person name="Zhang D.-C."/>
        </authorList>
    </citation>
    <scope>NUCLEOTIDE SEQUENCE</scope>
    <source>
        <strain evidence="1">CGMCC 1.15697</strain>
    </source>
</reference>
<keyword evidence="2" id="KW-1185">Reference proteome</keyword>
<sequence>MTDQAELVPTDKERDSLHILPLCIVPLETPGLRRARLVKNNRIETMIELFKASGSGSGQVTLRDLPGFFPTANEAAFKSDIHKIGALARIPSFDVYSCRISLRALGIQVDEHTHLQLSDTKKSELTERMKAFTAPLIKNVYGQDTKDVADAGDLSAMLRNPDKEEALRRLTMLAEKLNVSLEDIPRFVEDYGDVFLSLAFFQDKLDEVVPTLNTFLGWVADLRQSWQVRNDRSQDRILDTIVADLSDISGSITGRFESFERKTQDFWTDISAERFKEVRDLVTAHHVTVGGVLCGLTLKLDLWQERFPDRNSGGPQQRIEFCISEIMPGLDHIKRLEARAAKSGN</sequence>
<dbReference type="Proteomes" id="UP000672602">
    <property type="component" value="Unassembled WGS sequence"/>
</dbReference>
<evidence type="ECO:0000313" key="1">
    <source>
        <dbReference type="EMBL" id="MBP5856751.1"/>
    </source>
</evidence>
<proteinExistence type="predicted"/>
<organism evidence="1 2">
    <name type="scientific">Marivibrio halodurans</name>
    <dbReference type="NCBI Taxonomy" id="2039722"/>
    <lineage>
        <taxon>Bacteria</taxon>
        <taxon>Pseudomonadati</taxon>
        <taxon>Pseudomonadota</taxon>
        <taxon>Alphaproteobacteria</taxon>
        <taxon>Rhodospirillales</taxon>
        <taxon>Rhodospirillaceae</taxon>
        <taxon>Marivibrio</taxon>
    </lineage>
</organism>
<name>A0A8J7V238_9PROT</name>
<accession>A0A8J7V238</accession>
<protein>
    <submittedName>
        <fullName evidence="1">Uncharacterized protein</fullName>
    </submittedName>
</protein>
<dbReference type="EMBL" id="JAGMWN010000003">
    <property type="protein sequence ID" value="MBP5856751.1"/>
    <property type="molecule type" value="Genomic_DNA"/>
</dbReference>